<accession>A0ABY2J979</accession>
<evidence type="ECO:0000256" key="1">
    <source>
        <dbReference type="ARBA" id="ARBA00006930"/>
    </source>
</evidence>
<keyword evidence="6" id="KW-1185">Reference proteome</keyword>
<organism evidence="5 6">
    <name type="scientific">Cryobacterium sandaracinum</name>
    <dbReference type="NCBI Taxonomy" id="1259247"/>
    <lineage>
        <taxon>Bacteria</taxon>
        <taxon>Bacillati</taxon>
        <taxon>Actinomycetota</taxon>
        <taxon>Actinomycetes</taxon>
        <taxon>Micrococcales</taxon>
        <taxon>Microbacteriaceae</taxon>
        <taxon>Cryobacterium</taxon>
    </lineage>
</organism>
<dbReference type="RefSeq" id="WP_134374326.1">
    <property type="nucleotide sequence ID" value="NZ_SOGO01000032.1"/>
</dbReference>
<dbReference type="InterPro" id="IPR038729">
    <property type="entry name" value="Rad50/SbcC_AAA"/>
</dbReference>
<evidence type="ECO:0000256" key="2">
    <source>
        <dbReference type="ARBA" id="ARBA00011322"/>
    </source>
</evidence>
<dbReference type="InterPro" id="IPR027417">
    <property type="entry name" value="P-loop_NTPase"/>
</dbReference>
<dbReference type="Pfam" id="PF13476">
    <property type="entry name" value="AAA_23"/>
    <property type="match status" value="1"/>
</dbReference>
<dbReference type="PANTHER" id="PTHR32114">
    <property type="entry name" value="ABC TRANSPORTER ABCH.3"/>
    <property type="match status" value="1"/>
</dbReference>
<dbReference type="EMBL" id="SOGO01000032">
    <property type="protein sequence ID" value="TFD01400.1"/>
    <property type="molecule type" value="Genomic_DNA"/>
</dbReference>
<evidence type="ECO:0000256" key="3">
    <source>
        <dbReference type="ARBA" id="ARBA00013368"/>
    </source>
</evidence>
<comment type="subunit">
    <text evidence="2">Heterodimer of SbcC and SbcD.</text>
</comment>
<dbReference type="Gene3D" id="3.40.50.300">
    <property type="entry name" value="P-loop containing nucleotide triphosphate hydrolases"/>
    <property type="match status" value="2"/>
</dbReference>
<proteinExistence type="inferred from homology"/>
<dbReference type="PANTHER" id="PTHR32114:SF2">
    <property type="entry name" value="ABC TRANSPORTER ABCH.3"/>
    <property type="match status" value="1"/>
</dbReference>
<comment type="caution">
    <text evidence="5">The sequence shown here is derived from an EMBL/GenBank/DDBJ whole genome shotgun (WGS) entry which is preliminary data.</text>
</comment>
<feature type="domain" description="Rad50/SbcC-type AAA" evidence="4">
    <location>
        <begin position="6"/>
        <end position="244"/>
    </location>
</feature>
<evidence type="ECO:0000313" key="6">
    <source>
        <dbReference type="Proteomes" id="UP000297851"/>
    </source>
</evidence>
<reference evidence="5 6" key="1">
    <citation type="submission" date="2019-03" db="EMBL/GenBank/DDBJ databases">
        <title>Genomics of glacier-inhabiting Cryobacterium strains.</title>
        <authorList>
            <person name="Liu Q."/>
            <person name="Xin Y.-H."/>
        </authorList>
    </citation>
    <scope>NUCLEOTIDE SEQUENCE [LARGE SCALE GENOMIC DNA]</scope>
    <source>
        <strain evidence="5 6">TMT2-16</strain>
    </source>
</reference>
<evidence type="ECO:0000259" key="4">
    <source>
        <dbReference type="Pfam" id="PF13476"/>
    </source>
</evidence>
<dbReference type="SUPFAM" id="SSF52540">
    <property type="entry name" value="P-loop containing nucleoside triphosphate hydrolases"/>
    <property type="match status" value="1"/>
</dbReference>
<gene>
    <name evidence="5" type="ORF">E3T25_11370</name>
</gene>
<comment type="similarity">
    <text evidence="1">Belongs to the SMC family. SbcC subfamily.</text>
</comment>
<evidence type="ECO:0000313" key="5">
    <source>
        <dbReference type="EMBL" id="TFD01400.1"/>
    </source>
</evidence>
<sequence length="648" mass="72593">MLSLRQLTVEDFGPFKGPQTISFQSERGVYIVYGPNGRGKTTLHNAFRFALYGEIRGRSGVKPTADIANTEARKERGYASFKTVLEFTSGDEYRLTRSFNETVQPMERLILERNGIPLSQDESTQILATVAPASVSQFFLFDGELLRQYENLLDTESEEGATLQDAIERVLGIPIVSNALADLRDVLRQAERQIADQYAADGTTKRMGLALAEAQDIEAELSEARDSINLRVHETQERIVEIEESLKSEAKAQRLIGRIDELRLRERPLVEREQEIVEGLRQVTPTLWRGILSERVSQISTTLQEDFEKAQHAVFEASAATRDLAHLRNHSDCPTCAQFTAEPLRLLLLEQLEPLASNSSRERADEKLAGARQRVQVIGELALHDMALVVERDKALRQCKLDQRALGDDIVDIEEQLSSIDEDELRLLTSERDTKITYLRRDQGRLEANSADSDIQRQTITDLRKKLARESVKLDPLVESKSALAKQLADLFAKSIEAYRGYLRREVEQHASEIFRSLSSEADYVGLRITAQYGLEILDRDGDVVRARSAGYEHLVALSLIAALQDSAAVRGPVIMDYPFGRLDTANTANVVAALPKMARQVILLAFDGEFDRNAARLALGSDLVAEFTLTRIGTKHTRIDARNAFNG</sequence>
<protein>
    <recommendedName>
        <fullName evidence="3">Nuclease SbcCD subunit C</fullName>
    </recommendedName>
</protein>
<name>A0ABY2J979_9MICO</name>
<dbReference type="Proteomes" id="UP000297851">
    <property type="component" value="Unassembled WGS sequence"/>
</dbReference>